<dbReference type="InterPro" id="IPR023346">
    <property type="entry name" value="Lysozyme-like_dom_sf"/>
</dbReference>
<dbReference type="GO" id="GO:0000270">
    <property type="term" value="P:peptidoglycan metabolic process"/>
    <property type="evidence" value="ECO:0007669"/>
    <property type="project" value="InterPro"/>
</dbReference>
<dbReference type="InterPro" id="IPR018392">
    <property type="entry name" value="LysM"/>
</dbReference>
<evidence type="ECO:0000259" key="2">
    <source>
        <dbReference type="PROSITE" id="PS51782"/>
    </source>
</evidence>
<dbReference type="InParanoid" id="D4H3R6"/>
<dbReference type="PROSITE" id="PS51782">
    <property type="entry name" value="LYSM"/>
    <property type="match status" value="3"/>
</dbReference>
<dbReference type="CAZy" id="GH23">
    <property type="family name" value="Glycoside Hydrolase Family 23"/>
</dbReference>
<keyword evidence="4" id="KW-1185">Reference proteome</keyword>
<dbReference type="InterPro" id="IPR008258">
    <property type="entry name" value="Transglycosylase_SLT_dom_1"/>
</dbReference>
<name>D4H3R6_DENA2</name>
<dbReference type="EMBL" id="CP001968">
    <property type="protein sequence ID" value="ADD69168.1"/>
    <property type="molecule type" value="Genomic_DNA"/>
</dbReference>
<dbReference type="PaxDb" id="522772-Dacet_2406"/>
<dbReference type="PANTHER" id="PTHR33734:SF22">
    <property type="entry name" value="MEMBRANE-BOUND LYTIC MUREIN TRANSGLYCOSYLASE D"/>
    <property type="match status" value="1"/>
</dbReference>
<protein>
    <submittedName>
        <fullName evidence="3">Lytic transglycosylase catalytic</fullName>
    </submittedName>
</protein>
<dbReference type="CAZy" id="CBM50">
    <property type="family name" value="Carbohydrate-Binding Module Family 50"/>
</dbReference>
<feature type="domain" description="LysM" evidence="2">
    <location>
        <begin position="485"/>
        <end position="528"/>
    </location>
</feature>
<evidence type="ECO:0000313" key="3">
    <source>
        <dbReference type="EMBL" id="ADD69168.1"/>
    </source>
</evidence>
<dbReference type="SMART" id="SM00257">
    <property type="entry name" value="LysM"/>
    <property type="match status" value="4"/>
</dbReference>
<dbReference type="SUPFAM" id="SSF53955">
    <property type="entry name" value="Lysozyme-like"/>
    <property type="match status" value="1"/>
</dbReference>
<dbReference type="Pfam" id="PF01464">
    <property type="entry name" value="SLT"/>
    <property type="match status" value="1"/>
</dbReference>
<feature type="domain" description="LysM" evidence="2">
    <location>
        <begin position="412"/>
        <end position="456"/>
    </location>
</feature>
<dbReference type="PROSITE" id="PS00922">
    <property type="entry name" value="TRANSGLYCOSYLASE"/>
    <property type="match status" value="1"/>
</dbReference>
<dbReference type="eggNOG" id="COG1388">
    <property type="taxonomic scope" value="Bacteria"/>
</dbReference>
<dbReference type="InterPro" id="IPR000189">
    <property type="entry name" value="Transglyc_AS"/>
</dbReference>
<gene>
    <name evidence="3" type="ordered locus">Dacet_2406</name>
</gene>
<evidence type="ECO:0000313" key="4">
    <source>
        <dbReference type="Proteomes" id="UP000002012"/>
    </source>
</evidence>
<feature type="domain" description="LysM" evidence="2">
    <location>
        <begin position="539"/>
        <end position="582"/>
    </location>
</feature>
<organism evidence="3 4">
    <name type="scientific">Denitrovibrio acetiphilus (strain DSM 12809 / NBRC 114555 / N2460)</name>
    <dbReference type="NCBI Taxonomy" id="522772"/>
    <lineage>
        <taxon>Bacteria</taxon>
        <taxon>Pseudomonadati</taxon>
        <taxon>Deferribacterota</taxon>
        <taxon>Deferribacteres</taxon>
        <taxon>Deferribacterales</taxon>
        <taxon>Geovibrionaceae</taxon>
        <taxon>Denitrovibrio</taxon>
    </lineage>
</organism>
<dbReference type="AlphaFoldDB" id="D4H3R6"/>
<dbReference type="OrthoDB" id="9815002at2"/>
<accession>D4H3R6</accession>
<dbReference type="Pfam" id="PF01476">
    <property type="entry name" value="LysM"/>
    <property type="match status" value="4"/>
</dbReference>
<dbReference type="PROSITE" id="PS51257">
    <property type="entry name" value="PROKAR_LIPOPROTEIN"/>
    <property type="match status" value="1"/>
</dbReference>
<dbReference type="GO" id="GO:0016020">
    <property type="term" value="C:membrane"/>
    <property type="evidence" value="ECO:0007669"/>
    <property type="project" value="InterPro"/>
</dbReference>
<sequence precursor="true">MKNILIYILLAVSLAACQTEIKGPEEAMIPSVPEDSFTFSPFAHPEFKQKLDKTFDIYTVVNTSHEFRFGPHDTEYGKYDVIALVENSRFDYYVRLFTGNYRKVFQKWLDRSNEYVYILRDILRREGVPEELVYLPFTESGFNPAIRSRAGACGMWQFMKGTGKAYGLDTDFWVDERNDFEKSTVAAARHLKDLYESLGDWYLAMAAYNAGLGKVLNAIKRYNTRDYFVMSQRKYRYLKLETKDYVPKYMALRYLARNYQEYGFDTPNGQPQLFDRVTLYRQANLYVLAKIIGSDIDTLRELNPELMTPMTPPVEEYSMRIPYGKKKILEEKLEHISDAELAQFHIEFARKGHSIASYAKKYGMTASALKDINGLRHNMILRDTYLFIPIKNAYDEELNRMFVQELKRYNPKVHIVRSGDNMYQIAHKYGMSLYELMAMNRDVNPKRIRPGQSIIVSDSYYNTRTNKKSVRTYASKTKSGSYAKITHKVSYGESLWSIANQYGTTISQIKSSNKLRSNVIQPGKDLIVYNYNSSAADDGKYTVRRGDSLWEIARKFNTSVNTIKRKNNLRGNNIHPGSVLVVD</sequence>
<dbReference type="KEGG" id="dap:Dacet_2406"/>
<proteinExistence type="inferred from homology"/>
<dbReference type="RefSeq" id="WP_013011669.1">
    <property type="nucleotide sequence ID" value="NC_013943.1"/>
</dbReference>
<dbReference type="CDD" id="cd00118">
    <property type="entry name" value="LysM"/>
    <property type="match status" value="3"/>
</dbReference>
<dbReference type="FunCoup" id="D4H3R6">
    <property type="interactions" value="111"/>
</dbReference>
<dbReference type="Gene3D" id="1.10.530.10">
    <property type="match status" value="1"/>
</dbReference>
<dbReference type="Gene3D" id="3.10.350.10">
    <property type="entry name" value="LysM domain"/>
    <property type="match status" value="3"/>
</dbReference>
<dbReference type="STRING" id="522772.Dacet_2406"/>
<comment type="similarity">
    <text evidence="1">Belongs to the transglycosylase Slt family.</text>
</comment>
<dbReference type="GO" id="GO:0008932">
    <property type="term" value="F:lytic endotransglycosylase activity"/>
    <property type="evidence" value="ECO:0007669"/>
    <property type="project" value="TreeGrafter"/>
</dbReference>
<dbReference type="HOGENOM" id="CLU_009520_1_3_0"/>
<dbReference type="PANTHER" id="PTHR33734">
    <property type="entry name" value="LYSM DOMAIN-CONTAINING GPI-ANCHORED PROTEIN 2"/>
    <property type="match status" value="1"/>
</dbReference>
<dbReference type="InterPro" id="IPR036779">
    <property type="entry name" value="LysM_dom_sf"/>
</dbReference>
<dbReference type="SUPFAM" id="SSF54106">
    <property type="entry name" value="LysM domain"/>
    <property type="match status" value="3"/>
</dbReference>
<dbReference type="CDD" id="cd16894">
    <property type="entry name" value="MltD-like"/>
    <property type="match status" value="1"/>
</dbReference>
<reference evidence="3 4" key="1">
    <citation type="journal article" date="2010" name="Stand. Genomic Sci.">
        <title>Complete genome sequence of Denitrovibrio acetiphilus type strain (N2460).</title>
        <authorList>
            <person name="Kiss H."/>
            <person name="Lang E."/>
            <person name="Lapidus A."/>
            <person name="Copeland A."/>
            <person name="Nolan M."/>
            <person name="Glavina Del Rio T."/>
            <person name="Chen F."/>
            <person name="Lucas S."/>
            <person name="Tice H."/>
            <person name="Cheng J.F."/>
            <person name="Han C."/>
            <person name="Goodwin L."/>
            <person name="Pitluck S."/>
            <person name="Liolios K."/>
            <person name="Pati A."/>
            <person name="Ivanova N."/>
            <person name="Mavromatis K."/>
            <person name="Chen A."/>
            <person name="Palaniappan K."/>
            <person name="Land M."/>
            <person name="Hauser L."/>
            <person name="Chang Y.J."/>
            <person name="Jeffries C.D."/>
            <person name="Detter J.C."/>
            <person name="Brettin T."/>
            <person name="Spring S."/>
            <person name="Rohde M."/>
            <person name="Goker M."/>
            <person name="Woyke T."/>
            <person name="Bristow J."/>
            <person name="Eisen J.A."/>
            <person name="Markowitz V."/>
            <person name="Hugenholtz P."/>
            <person name="Kyrpides N.C."/>
            <person name="Klenk H.P."/>
        </authorList>
    </citation>
    <scope>NUCLEOTIDE SEQUENCE [LARGE SCALE GENOMIC DNA]</scope>
    <source>
        <strain evidence="4">DSM 12809 / NBRC 114555 / N2460</strain>
    </source>
</reference>
<dbReference type="Proteomes" id="UP000002012">
    <property type="component" value="Chromosome"/>
</dbReference>
<evidence type="ECO:0000256" key="1">
    <source>
        <dbReference type="ARBA" id="ARBA00007734"/>
    </source>
</evidence>
<dbReference type="eggNOG" id="COG0741">
    <property type="taxonomic scope" value="Bacteria"/>
</dbReference>